<dbReference type="Proteomes" id="UP001172083">
    <property type="component" value="Unassembled WGS sequence"/>
</dbReference>
<keyword evidence="3" id="KW-1185">Reference proteome</keyword>
<name>A0ABT8LE30_9BACT</name>
<dbReference type="InterPro" id="IPR025285">
    <property type="entry name" value="DUF4145"/>
</dbReference>
<dbReference type="EMBL" id="JAUJEB010000005">
    <property type="protein sequence ID" value="MDN5215030.1"/>
    <property type="molecule type" value="Genomic_DNA"/>
</dbReference>
<sequence>MDAIEYDLKLLAGIGLRTLVEAICINQKITGRNLKGKIDKLHSEGFISANKVPILHKLREIGNLDAHRIKSLFSTVLENALEIINHLLRSVYLIPKRSKRSK</sequence>
<protein>
    <submittedName>
        <fullName evidence="2">DUF4145 domain-containing protein</fullName>
    </submittedName>
</protein>
<evidence type="ECO:0000313" key="2">
    <source>
        <dbReference type="EMBL" id="MDN5215030.1"/>
    </source>
</evidence>
<accession>A0ABT8LE30</accession>
<reference evidence="2" key="1">
    <citation type="submission" date="2023-06" db="EMBL/GenBank/DDBJ databases">
        <title>Genomic of Agaribacillus aureum.</title>
        <authorList>
            <person name="Wang G."/>
        </authorList>
    </citation>
    <scope>NUCLEOTIDE SEQUENCE</scope>
    <source>
        <strain evidence="2">BMA12</strain>
    </source>
</reference>
<comment type="caution">
    <text evidence="2">The sequence shown here is derived from an EMBL/GenBank/DDBJ whole genome shotgun (WGS) entry which is preliminary data.</text>
</comment>
<dbReference type="RefSeq" id="WP_346760368.1">
    <property type="nucleotide sequence ID" value="NZ_JAUJEB010000005.1"/>
</dbReference>
<proteinExistence type="predicted"/>
<gene>
    <name evidence="2" type="ORF">QQ020_23315</name>
</gene>
<organism evidence="2 3">
    <name type="scientific">Agaribacillus aureus</name>
    <dbReference type="NCBI Taxonomy" id="3051825"/>
    <lineage>
        <taxon>Bacteria</taxon>
        <taxon>Pseudomonadati</taxon>
        <taxon>Bacteroidota</taxon>
        <taxon>Cytophagia</taxon>
        <taxon>Cytophagales</taxon>
        <taxon>Splendidivirgaceae</taxon>
        <taxon>Agaribacillus</taxon>
    </lineage>
</organism>
<dbReference type="Pfam" id="PF13643">
    <property type="entry name" value="DUF4145"/>
    <property type="match status" value="1"/>
</dbReference>
<feature type="domain" description="DUF4145" evidence="1">
    <location>
        <begin position="11"/>
        <end position="83"/>
    </location>
</feature>
<evidence type="ECO:0000313" key="3">
    <source>
        <dbReference type="Proteomes" id="UP001172083"/>
    </source>
</evidence>
<evidence type="ECO:0000259" key="1">
    <source>
        <dbReference type="Pfam" id="PF13643"/>
    </source>
</evidence>